<dbReference type="PANTHER" id="PTHR45708">
    <property type="entry name" value="ENDOCHITINASE"/>
    <property type="match status" value="1"/>
</dbReference>
<keyword evidence="2" id="KW-0732">Signal</keyword>
<organism evidence="7 8">
    <name type="scientific">Pyrus ussuriensis x Pyrus communis</name>
    <dbReference type="NCBI Taxonomy" id="2448454"/>
    <lineage>
        <taxon>Eukaryota</taxon>
        <taxon>Viridiplantae</taxon>
        <taxon>Streptophyta</taxon>
        <taxon>Embryophyta</taxon>
        <taxon>Tracheophyta</taxon>
        <taxon>Spermatophyta</taxon>
        <taxon>Magnoliopsida</taxon>
        <taxon>eudicotyledons</taxon>
        <taxon>Gunneridae</taxon>
        <taxon>Pentapetalae</taxon>
        <taxon>rosids</taxon>
        <taxon>fabids</taxon>
        <taxon>Rosales</taxon>
        <taxon>Rosaceae</taxon>
        <taxon>Amygdaloideae</taxon>
        <taxon>Maleae</taxon>
        <taxon>Pyrus</taxon>
    </lineage>
</organism>
<evidence type="ECO:0000256" key="4">
    <source>
        <dbReference type="ARBA" id="ARBA00023157"/>
    </source>
</evidence>
<keyword evidence="4" id="KW-1015">Disulfide bond</keyword>
<comment type="catalytic activity">
    <reaction evidence="1">
        <text>Random endo-hydrolysis of N-acetyl-beta-D-glucosaminide (1-&gt;4)-beta-linkages in chitin and chitodextrins.</text>
        <dbReference type="EC" id="3.2.1.14"/>
    </reaction>
</comment>
<dbReference type="OrthoDB" id="6020543at2759"/>
<keyword evidence="3" id="KW-0146">Chitin degradation</keyword>
<dbReference type="GO" id="GO:0008843">
    <property type="term" value="F:endochitinase activity"/>
    <property type="evidence" value="ECO:0007669"/>
    <property type="project" value="UniProtKB-EC"/>
</dbReference>
<dbReference type="InterPro" id="IPR050542">
    <property type="entry name" value="Glycosyl_Hydrlase18_Chitinase"/>
</dbReference>
<dbReference type="InterPro" id="IPR017853">
    <property type="entry name" value="GH"/>
</dbReference>
<dbReference type="GO" id="GO:0005576">
    <property type="term" value="C:extracellular region"/>
    <property type="evidence" value="ECO:0007669"/>
    <property type="project" value="TreeGrafter"/>
</dbReference>
<reference evidence="7 8" key="1">
    <citation type="submission" date="2019-09" db="EMBL/GenBank/DDBJ databases">
        <authorList>
            <person name="Ou C."/>
        </authorList>
    </citation>
    <scope>NUCLEOTIDE SEQUENCE [LARGE SCALE GENOMIC DNA]</scope>
    <source>
        <strain evidence="7">S2</strain>
        <tissue evidence="7">Leaf</tissue>
    </source>
</reference>
<dbReference type="EMBL" id="SMOL01000781">
    <property type="protein sequence ID" value="KAB2596763.1"/>
    <property type="molecule type" value="Genomic_DNA"/>
</dbReference>
<evidence type="ECO:0000256" key="2">
    <source>
        <dbReference type="ARBA" id="ARBA00022729"/>
    </source>
</evidence>
<evidence type="ECO:0000313" key="7">
    <source>
        <dbReference type="EMBL" id="KAB2596763.1"/>
    </source>
</evidence>
<evidence type="ECO:0000256" key="5">
    <source>
        <dbReference type="ARBA" id="ARBA00023277"/>
    </source>
</evidence>
<dbReference type="PANTHER" id="PTHR45708:SF22">
    <property type="entry name" value="ACIDIC ENDOCHITINASE"/>
    <property type="match status" value="1"/>
</dbReference>
<gene>
    <name evidence="7" type="ORF">D8674_032213</name>
</gene>
<evidence type="ECO:0000256" key="6">
    <source>
        <dbReference type="ARBA" id="ARBA00023326"/>
    </source>
</evidence>
<keyword evidence="5" id="KW-0119">Carbohydrate metabolism</keyword>
<keyword evidence="8" id="KW-1185">Reference proteome</keyword>
<dbReference type="GO" id="GO:0006032">
    <property type="term" value="P:chitin catabolic process"/>
    <property type="evidence" value="ECO:0007669"/>
    <property type="project" value="UniProtKB-KW"/>
</dbReference>
<sequence length="180" mass="19137">MPGKLLINYIWNNFLGGQSASRPLGDAVLDGVDFDIGAGGGQFYDELARSLNGHNGHKWNQWASVPASQVFLGLPAAPSGGYVPADALKSQVLPAIKNAPKHGGVMLWSMQWQEINFAPMFWTALILTYSTVLLSNADALLSGRWNQWASVPASQVFLGIPAAPEAAKSSGFIPADALNS</sequence>
<dbReference type="AlphaFoldDB" id="A0A5N5F1Z8"/>
<reference evidence="8" key="2">
    <citation type="submission" date="2019-10" db="EMBL/GenBank/DDBJ databases">
        <title>A de novo genome assembly of a pear dwarfing rootstock.</title>
        <authorList>
            <person name="Wang F."/>
            <person name="Wang J."/>
            <person name="Li S."/>
            <person name="Zhang Y."/>
            <person name="Fang M."/>
            <person name="Ma L."/>
            <person name="Zhao Y."/>
            <person name="Jiang S."/>
        </authorList>
    </citation>
    <scope>NUCLEOTIDE SEQUENCE [LARGE SCALE GENOMIC DNA]</scope>
</reference>
<dbReference type="Proteomes" id="UP000327157">
    <property type="component" value="Chromosome 7"/>
</dbReference>
<reference evidence="7 8" key="3">
    <citation type="submission" date="2019-11" db="EMBL/GenBank/DDBJ databases">
        <title>A de novo genome assembly of a pear dwarfing rootstock.</title>
        <authorList>
            <person name="Wang F."/>
            <person name="Wang J."/>
            <person name="Li S."/>
            <person name="Zhang Y."/>
            <person name="Fang M."/>
            <person name="Ma L."/>
            <person name="Zhao Y."/>
            <person name="Jiang S."/>
        </authorList>
    </citation>
    <scope>NUCLEOTIDE SEQUENCE [LARGE SCALE GENOMIC DNA]</scope>
    <source>
        <strain evidence="7">S2</strain>
        <tissue evidence="7">Leaf</tissue>
    </source>
</reference>
<evidence type="ECO:0000313" key="8">
    <source>
        <dbReference type="Proteomes" id="UP000327157"/>
    </source>
</evidence>
<evidence type="ECO:0000256" key="3">
    <source>
        <dbReference type="ARBA" id="ARBA00023024"/>
    </source>
</evidence>
<dbReference type="Gene3D" id="3.20.20.80">
    <property type="entry name" value="Glycosidases"/>
    <property type="match status" value="3"/>
</dbReference>
<protein>
    <submittedName>
        <fullName evidence="7">Pathogenesis related protein 3</fullName>
    </submittedName>
</protein>
<keyword evidence="6" id="KW-0624">Polysaccharide degradation</keyword>
<comment type="caution">
    <text evidence="7">The sequence shown here is derived from an EMBL/GenBank/DDBJ whole genome shotgun (WGS) entry which is preliminary data.</text>
</comment>
<accession>A0A5N5F1Z8</accession>
<evidence type="ECO:0000256" key="1">
    <source>
        <dbReference type="ARBA" id="ARBA00000822"/>
    </source>
</evidence>
<dbReference type="SUPFAM" id="SSF51445">
    <property type="entry name" value="(Trans)glycosidases"/>
    <property type="match status" value="2"/>
</dbReference>
<proteinExistence type="predicted"/>
<name>A0A5N5F1Z8_9ROSA</name>
<dbReference type="GO" id="GO:0000272">
    <property type="term" value="P:polysaccharide catabolic process"/>
    <property type="evidence" value="ECO:0007669"/>
    <property type="project" value="UniProtKB-KW"/>
</dbReference>